<keyword evidence="3" id="KW-1185">Reference proteome</keyword>
<organism evidence="2 3">
    <name type="scientific">Thalassiosira pseudonana</name>
    <name type="common">Marine diatom</name>
    <name type="synonym">Cyclotella nana</name>
    <dbReference type="NCBI Taxonomy" id="35128"/>
    <lineage>
        <taxon>Eukaryota</taxon>
        <taxon>Sar</taxon>
        <taxon>Stramenopiles</taxon>
        <taxon>Ochrophyta</taxon>
        <taxon>Bacillariophyta</taxon>
        <taxon>Coscinodiscophyceae</taxon>
        <taxon>Thalassiosirophycidae</taxon>
        <taxon>Thalassiosirales</taxon>
        <taxon>Thalassiosiraceae</taxon>
        <taxon>Thalassiosira</taxon>
    </lineage>
</organism>
<feature type="compositionally biased region" description="Low complexity" evidence="1">
    <location>
        <begin position="32"/>
        <end position="47"/>
    </location>
</feature>
<dbReference type="AlphaFoldDB" id="B8BYN7"/>
<dbReference type="PaxDb" id="35128-Thaps3750"/>
<accession>B8BYN7</accession>
<feature type="compositionally biased region" description="Polar residues" evidence="1">
    <location>
        <begin position="143"/>
        <end position="166"/>
    </location>
</feature>
<evidence type="ECO:0000313" key="3">
    <source>
        <dbReference type="Proteomes" id="UP000001449"/>
    </source>
</evidence>
<feature type="region of interest" description="Disordered" evidence="1">
    <location>
        <begin position="696"/>
        <end position="719"/>
    </location>
</feature>
<gene>
    <name evidence="2" type="ORF">THAPSDRAFT_3750</name>
</gene>
<dbReference type="HOGENOM" id="CLU_298542_0_0_1"/>
<dbReference type="Proteomes" id="UP000001449">
    <property type="component" value="Chromosome 3"/>
</dbReference>
<dbReference type="InParanoid" id="B8BYN7"/>
<proteinExistence type="predicted"/>
<evidence type="ECO:0000256" key="1">
    <source>
        <dbReference type="SAM" id="MobiDB-lite"/>
    </source>
</evidence>
<dbReference type="GeneID" id="7451340"/>
<name>B8BYN7_THAPS</name>
<feature type="region of interest" description="Disordered" evidence="1">
    <location>
        <begin position="598"/>
        <end position="667"/>
    </location>
</feature>
<dbReference type="eggNOG" id="ENOG502SY46">
    <property type="taxonomic scope" value="Eukaryota"/>
</dbReference>
<feature type="compositionally biased region" description="Polar residues" evidence="1">
    <location>
        <begin position="275"/>
        <end position="293"/>
    </location>
</feature>
<reference evidence="2 3" key="1">
    <citation type="journal article" date="2004" name="Science">
        <title>The genome of the diatom Thalassiosira pseudonana: ecology, evolution, and metabolism.</title>
        <authorList>
            <person name="Armbrust E.V."/>
            <person name="Berges J.A."/>
            <person name="Bowler C."/>
            <person name="Green B.R."/>
            <person name="Martinez D."/>
            <person name="Putnam N.H."/>
            <person name="Zhou S."/>
            <person name="Allen A.E."/>
            <person name="Apt K.E."/>
            <person name="Bechner M."/>
            <person name="Brzezinski M.A."/>
            <person name="Chaal B.K."/>
            <person name="Chiovitti A."/>
            <person name="Davis A.K."/>
            <person name="Demarest M.S."/>
            <person name="Detter J.C."/>
            <person name="Glavina T."/>
            <person name="Goodstein D."/>
            <person name="Hadi M.Z."/>
            <person name="Hellsten U."/>
            <person name="Hildebrand M."/>
            <person name="Jenkins B.D."/>
            <person name="Jurka J."/>
            <person name="Kapitonov V.V."/>
            <person name="Kroger N."/>
            <person name="Lau W.W."/>
            <person name="Lane T.W."/>
            <person name="Larimer F.W."/>
            <person name="Lippmeier J.C."/>
            <person name="Lucas S."/>
            <person name="Medina M."/>
            <person name="Montsant A."/>
            <person name="Obornik M."/>
            <person name="Parker M.S."/>
            <person name="Palenik B."/>
            <person name="Pazour G.J."/>
            <person name="Richardson P.M."/>
            <person name="Rynearson T.A."/>
            <person name="Saito M.A."/>
            <person name="Schwartz D.C."/>
            <person name="Thamatrakoln K."/>
            <person name="Valentin K."/>
            <person name="Vardi A."/>
            <person name="Wilkerson F.P."/>
            <person name="Rokhsar D.S."/>
        </authorList>
    </citation>
    <scope>NUCLEOTIDE SEQUENCE [LARGE SCALE GENOMIC DNA]</scope>
    <source>
        <strain evidence="2 3">CCMP1335</strain>
    </source>
</reference>
<feature type="region of interest" description="Disordered" evidence="1">
    <location>
        <begin position="1"/>
        <end position="299"/>
    </location>
</feature>
<reference evidence="2 3" key="2">
    <citation type="journal article" date="2008" name="Nature">
        <title>The Phaeodactylum genome reveals the evolutionary history of diatom genomes.</title>
        <authorList>
            <person name="Bowler C."/>
            <person name="Allen A.E."/>
            <person name="Badger J.H."/>
            <person name="Grimwood J."/>
            <person name="Jabbari K."/>
            <person name="Kuo A."/>
            <person name="Maheswari U."/>
            <person name="Martens C."/>
            <person name="Maumus F."/>
            <person name="Otillar R.P."/>
            <person name="Rayko E."/>
            <person name="Salamov A."/>
            <person name="Vandepoele K."/>
            <person name="Beszteri B."/>
            <person name="Gruber A."/>
            <person name="Heijde M."/>
            <person name="Katinka M."/>
            <person name="Mock T."/>
            <person name="Valentin K."/>
            <person name="Verret F."/>
            <person name="Berges J.A."/>
            <person name="Brownlee C."/>
            <person name="Cadoret J.P."/>
            <person name="Chiovitti A."/>
            <person name="Choi C.J."/>
            <person name="Coesel S."/>
            <person name="De Martino A."/>
            <person name="Detter J.C."/>
            <person name="Durkin C."/>
            <person name="Falciatore A."/>
            <person name="Fournet J."/>
            <person name="Haruta M."/>
            <person name="Huysman M.J."/>
            <person name="Jenkins B.D."/>
            <person name="Jiroutova K."/>
            <person name="Jorgensen R.E."/>
            <person name="Joubert Y."/>
            <person name="Kaplan A."/>
            <person name="Kroger N."/>
            <person name="Kroth P.G."/>
            <person name="La Roche J."/>
            <person name="Lindquist E."/>
            <person name="Lommer M."/>
            <person name="Martin-Jezequel V."/>
            <person name="Lopez P.J."/>
            <person name="Lucas S."/>
            <person name="Mangogna M."/>
            <person name="McGinnis K."/>
            <person name="Medlin L.K."/>
            <person name="Montsant A."/>
            <person name="Oudot-Le Secq M.P."/>
            <person name="Napoli C."/>
            <person name="Obornik M."/>
            <person name="Parker M.S."/>
            <person name="Petit J.L."/>
            <person name="Porcel B.M."/>
            <person name="Poulsen N."/>
            <person name="Robison M."/>
            <person name="Rychlewski L."/>
            <person name="Rynearson T.A."/>
            <person name="Schmutz J."/>
            <person name="Shapiro H."/>
            <person name="Siaut M."/>
            <person name="Stanley M."/>
            <person name="Sussman M.R."/>
            <person name="Taylor A.R."/>
            <person name="Vardi A."/>
            <person name="von Dassow P."/>
            <person name="Vyverman W."/>
            <person name="Willis A."/>
            <person name="Wyrwicz L.S."/>
            <person name="Rokhsar D.S."/>
            <person name="Weissenbach J."/>
            <person name="Armbrust E.V."/>
            <person name="Green B.R."/>
            <person name="Van de Peer Y."/>
            <person name="Grigoriev I.V."/>
        </authorList>
    </citation>
    <scope>NUCLEOTIDE SEQUENCE [LARGE SCALE GENOMIC DNA]</scope>
    <source>
        <strain evidence="2 3">CCMP1335</strain>
    </source>
</reference>
<dbReference type="RefSeq" id="XP_002288971.1">
    <property type="nucleotide sequence ID" value="XM_002288935.1"/>
</dbReference>
<feature type="compositionally biased region" description="Polar residues" evidence="1">
    <location>
        <begin position="223"/>
        <end position="235"/>
    </location>
</feature>
<sequence>MKLPKSLLRILFPKKKSKKGKSKSGSSGVGGSSIKSSDVVVGSSVVKNELPPIVEEQVVVSSPPAELVVKTDVDVGPESDGRESASSTPVTISSTFSFNDSDVSPTSVGKKDTSCEEAKNDKSEEPPSTSTVAEDDNDREPQTETSSTVALFNDTKQPQKAITTAFSFEGDDDETSYVSEGKEEKLVLPESAESMTVPCDDDGREVSPVPFSEDDDAMPFPSIETQEQGVSTPTVGQVDEPESVISSPPPPANEEPNDKPRTVSFDDFVKGNMEESVSTPPQLVQSETSSPTNFPLADDVEPIEKVSTVSFSLGNDVASPKKQLNAIQDHGEVDNAPTSVNSRQQPASFSILRKVTVSPQAEKARQKAIERQQRILSKCAERLDALSGTASATLEEASRVKDMERVQESKGVAAAISAVNKASGGKSGEKSYSTVVFYENKPTQLFEELEQITAEQIGRNDVDTSVAVTTSIKSMEGEINTIQFFVLLLCPKSRIFELIEIADAPKSSTVGGVLERVTEKCTDERLLEMSYIGLCRPSDRTEFNDLNANAFQNKDQEDDWLSNDCIHEDDVLVAVLKGSSGYQMSKISKPILRNSKFRDMIRRRRRSNKQSSKSRDKTPSVEVDTSAVESGGSNSIDVCDGGSVTGSITGKISPSKRPRAGSVKSNTPKKEKYITLCMKLENLSKKLHQVDEEIMGDDGSKGITAEGNEPSTEKGKDGYHMTPKMVAFELAHHIEDIFADHDVEILAVDADEDEGDSDDDTFVSARSRRSARSTRSVRSLMMAKKLAEAEAAPMEITTQKKRKPRNATSLFESNEDNALALQIEAMAAQAEEAFESRHGKKISEVDVEAVTINVDGDVDEVPPVLSEEYNASNDVLDDSFDAGEDSIPIIPEDFESDDILGAMKALTKGPVQNMSSYTASQKEALSRNFLNTISTMVAASHGRVNEVHVLQYLGVTIVCLAANFVQQSRQAQPPKSVGFGAKEVIESAMFLAFMVNGQRYLAKVTKK</sequence>
<protein>
    <submittedName>
        <fullName evidence="2">Uncharacterized protein</fullName>
    </submittedName>
</protein>
<feature type="compositionally biased region" description="Basic residues" evidence="1">
    <location>
        <begin position="12"/>
        <end position="22"/>
    </location>
</feature>
<dbReference type="KEGG" id="tps:THAPSDRAFT_3750"/>
<feature type="compositionally biased region" description="Polar residues" evidence="1">
    <location>
        <begin position="627"/>
        <end position="636"/>
    </location>
</feature>
<feature type="compositionally biased region" description="Polar residues" evidence="1">
    <location>
        <begin position="84"/>
        <end position="107"/>
    </location>
</feature>
<feature type="compositionally biased region" description="Basic and acidic residues" evidence="1">
    <location>
        <begin position="69"/>
        <end position="83"/>
    </location>
</feature>
<dbReference type="EMBL" id="CM000640">
    <property type="protein sequence ID" value="EED94407.1"/>
    <property type="molecule type" value="Genomic_DNA"/>
</dbReference>
<evidence type="ECO:0000313" key="2">
    <source>
        <dbReference type="EMBL" id="EED94407.1"/>
    </source>
</evidence>
<feature type="compositionally biased region" description="Basic and acidic residues" evidence="1">
    <location>
        <begin position="109"/>
        <end position="125"/>
    </location>
</feature>